<evidence type="ECO:0000313" key="3">
    <source>
        <dbReference type="EMBL" id="TFC08072.1"/>
    </source>
</evidence>
<proteinExistence type="predicted"/>
<evidence type="ECO:0000259" key="2">
    <source>
        <dbReference type="Pfam" id="PF07179"/>
    </source>
</evidence>
<keyword evidence="4" id="KW-1185">Reference proteome</keyword>
<evidence type="ECO:0000256" key="1">
    <source>
        <dbReference type="SAM" id="MobiDB-lite"/>
    </source>
</evidence>
<gene>
    <name evidence="3" type="ORF">E3O32_00165</name>
</gene>
<organism evidence="3 4">
    <name type="scientific">Cryobacterium mannosilyticum</name>
    <dbReference type="NCBI Taxonomy" id="1259190"/>
    <lineage>
        <taxon>Bacteria</taxon>
        <taxon>Bacillati</taxon>
        <taxon>Actinomycetota</taxon>
        <taxon>Actinomycetes</taxon>
        <taxon>Micrococcales</taxon>
        <taxon>Microbacteriaceae</taxon>
        <taxon>Cryobacterium</taxon>
    </lineage>
</organism>
<protein>
    <submittedName>
        <fullName evidence="3">Dehydrogenase</fullName>
    </submittedName>
</protein>
<dbReference type="Proteomes" id="UP000297643">
    <property type="component" value="Unassembled WGS sequence"/>
</dbReference>
<feature type="domain" description="SseB protein N-terminal" evidence="2">
    <location>
        <begin position="15"/>
        <end position="122"/>
    </location>
</feature>
<sequence length="148" mass="16058">MDAVTDQTPTTRSDALAAALAAQDVVAVAYALRNDVVIVPQLVVNGQGEQVRVFGREGTDKRMLLLFSSAENYAQMVPDEPNPQVMVGDTQWLREFLTVHQGVLEMVFFDIAGPHVMQADPADLMRALGPQPGESADPPQQSADKPEQ</sequence>
<name>A0A4V3IDR0_9MICO</name>
<dbReference type="Pfam" id="PF07179">
    <property type="entry name" value="SseB"/>
    <property type="match status" value="1"/>
</dbReference>
<dbReference type="EMBL" id="SOFM01000002">
    <property type="protein sequence ID" value="TFC08072.1"/>
    <property type="molecule type" value="Genomic_DNA"/>
</dbReference>
<feature type="compositionally biased region" description="Polar residues" evidence="1">
    <location>
        <begin position="138"/>
        <end position="148"/>
    </location>
</feature>
<reference evidence="3 4" key="1">
    <citation type="submission" date="2019-03" db="EMBL/GenBank/DDBJ databases">
        <title>Genomics of glacier-inhabiting Cryobacterium strains.</title>
        <authorList>
            <person name="Liu Q."/>
            <person name="Xin Y.-H."/>
        </authorList>
    </citation>
    <scope>NUCLEOTIDE SEQUENCE [LARGE SCALE GENOMIC DNA]</scope>
    <source>
        <strain evidence="3 4">RHLT2-21</strain>
    </source>
</reference>
<comment type="caution">
    <text evidence="3">The sequence shown here is derived from an EMBL/GenBank/DDBJ whole genome shotgun (WGS) entry which is preliminary data.</text>
</comment>
<accession>A0A4V3IDR0</accession>
<dbReference type="AlphaFoldDB" id="A0A4V3IDR0"/>
<dbReference type="InterPro" id="IPR009839">
    <property type="entry name" value="SseB_N"/>
</dbReference>
<evidence type="ECO:0000313" key="4">
    <source>
        <dbReference type="Proteomes" id="UP000297643"/>
    </source>
</evidence>
<feature type="region of interest" description="Disordered" evidence="1">
    <location>
        <begin position="125"/>
        <end position="148"/>
    </location>
</feature>